<gene>
    <name evidence="2" type="ORF">SLI_2944</name>
</gene>
<organism evidence="2 3">
    <name type="scientific">Streptomyces lividans 1326</name>
    <dbReference type="NCBI Taxonomy" id="1200984"/>
    <lineage>
        <taxon>Bacteria</taxon>
        <taxon>Bacillati</taxon>
        <taxon>Actinomycetota</taxon>
        <taxon>Actinomycetes</taxon>
        <taxon>Kitasatosporales</taxon>
        <taxon>Streptomycetaceae</taxon>
        <taxon>Streptomyces</taxon>
    </lineage>
</organism>
<proteinExistence type="predicted"/>
<evidence type="ECO:0000256" key="1">
    <source>
        <dbReference type="SAM" id="MobiDB-lite"/>
    </source>
</evidence>
<evidence type="ECO:0000313" key="2">
    <source>
        <dbReference type="EMBL" id="EOY47658.1"/>
    </source>
</evidence>
<dbReference type="Proteomes" id="UP000014062">
    <property type="component" value="Chromosome"/>
</dbReference>
<evidence type="ECO:0000313" key="3">
    <source>
        <dbReference type="Proteomes" id="UP000014062"/>
    </source>
</evidence>
<reference evidence="3" key="1">
    <citation type="journal article" date="2013" name="Genome Biol. Evol.">
        <title>The genome sequence of Streptomyces lividans 66 reveals a novel tRNA-dependent peptide biosynthetic system within a metal-related genomic island.</title>
        <authorList>
            <person name="Cruz-Morales P."/>
            <person name="Vijgenboom E."/>
            <person name="Iruegas-Bocardo F."/>
            <person name="Girard G."/>
            <person name="Yanez-Guerra L.A."/>
            <person name="Ramos-Aboites H.E."/>
            <person name="Pernodet J.L."/>
            <person name="Anne J."/>
            <person name="van Wezel G.P."/>
            <person name="Barona-Gomez F."/>
        </authorList>
    </citation>
    <scope>NUCLEOTIDE SEQUENCE [LARGE SCALE GENOMIC DNA]</scope>
    <source>
        <strain evidence="3">1326</strain>
    </source>
</reference>
<dbReference type="AlphaFoldDB" id="A0A7U9HBD8"/>
<accession>A0A7U9HBD8</accession>
<sequence>MDVSDPAGHLGSRSIPHPHTHSTSDETAEGGPGGGSGVFSAFFAGCR</sequence>
<protein>
    <submittedName>
        <fullName evidence="2">Uncharacterized protein</fullName>
    </submittedName>
</protein>
<feature type="compositionally biased region" description="Low complexity" evidence="1">
    <location>
        <begin position="38"/>
        <end position="47"/>
    </location>
</feature>
<dbReference type="EMBL" id="CM001889">
    <property type="protein sequence ID" value="EOY47658.1"/>
    <property type="molecule type" value="Genomic_DNA"/>
</dbReference>
<name>A0A7U9HBD8_STRLI</name>
<feature type="region of interest" description="Disordered" evidence="1">
    <location>
        <begin position="1"/>
        <end position="47"/>
    </location>
</feature>